<sequence>MKNVKIIGIVLLLILLLTGGYFGYKTLKKTSTGIDNSDSLTNQIKGEGQESESSFSGKITDLITLGKSVKCTYATPEQEGTTGTGTIYVSGTKMRGDSTITMSNNTSVESHFISMDNAMYTWSPLMPQGYKIVVDEESLDTEEPGNIPEQAKALQESFDYKCLPWIPDQSLFELPTDVEFVDLSELTKTVETPGETGNTCALCDLMETEEQKAQCLKSMNCE</sequence>
<proteinExistence type="predicted"/>
<gene>
    <name evidence="2" type="ORF">UU55_C0005G0047</name>
</gene>
<keyword evidence="1" id="KW-1133">Transmembrane helix</keyword>
<dbReference type="Proteomes" id="UP000033947">
    <property type="component" value="Unassembled WGS sequence"/>
</dbReference>
<dbReference type="EMBL" id="LCBB01000005">
    <property type="protein sequence ID" value="KKS03139.1"/>
    <property type="molecule type" value="Genomic_DNA"/>
</dbReference>
<evidence type="ECO:0000313" key="2">
    <source>
        <dbReference type="EMBL" id="KKS03139.1"/>
    </source>
</evidence>
<feature type="transmembrane region" description="Helical" evidence="1">
    <location>
        <begin position="6"/>
        <end position="24"/>
    </location>
</feature>
<name>A0A0G0VQH9_UNCKA</name>
<comment type="caution">
    <text evidence="2">The sequence shown here is derived from an EMBL/GenBank/DDBJ whole genome shotgun (WGS) entry which is preliminary data.</text>
</comment>
<organism evidence="2 3">
    <name type="scientific">candidate division WWE3 bacterium GW2011_GWC2_41_23</name>
    <dbReference type="NCBI Taxonomy" id="1619123"/>
    <lineage>
        <taxon>Bacteria</taxon>
        <taxon>Katanobacteria</taxon>
    </lineage>
</organism>
<dbReference type="AlphaFoldDB" id="A0A0G0VQH9"/>
<evidence type="ECO:0000256" key="1">
    <source>
        <dbReference type="SAM" id="Phobius"/>
    </source>
</evidence>
<reference evidence="2 3" key="1">
    <citation type="journal article" date="2015" name="Nature">
        <title>rRNA introns, odd ribosomes, and small enigmatic genomes across a large radiation of phyla.</title>
        <authorList>
            <person name="Brown C.T."/>
            <person name="Hug L.A."/>
            <person name="Thomas B.C."/>
            <person name="Sharon I."/>
            <person name="Castelle C.J."/>
            <person name="Singh A."/>
            <person name="Wilkins M.J."/>
            <person name="Williams K.H."/>
            <person name="Banfield J.F."/>
        </authorList>
    </citation>
    <scope>NUCLEOTIDE SEQUENCE [LARGE SCALE GENOMIC DNA]</scope>
</reference>
<protein>
    <submittedName>
        <fullName evidence="2">Uncharacterized protein</fullName>
    </submittedName>
</protein>
<keyword evidence="1" id="KW-0472">Membrane</keyword>
<evidence type="ECO:0000313" key="3">
    <source>
        <dbReference type="Proteomes" id="UP000033947"/>
    </source>
</evidence>
<keyword evidence="1" id="KW-0812">Transmembrane</keyword>
<accession>A0A0G0VQH9</accession>